<name>A0A9W9XWD6_9EURO</name>
<gene>
    <name evidence="2" type="ORF">N7463_006770</name>
</gene>
<comment type="caution">
    <text evidence="2">The sequence shown here is derived from an EMBL/GenBank/DDBJ whole genome shotgun (WGS) entry which is preliminary data.</text>
</comment>
<sequence>MAKPVLEKPRLGFLKCTIITTFPCEPIVSPPFTSNPRRSVLAVDAFVESQAAFIIEEFVVISFKMVVVPLATQFAVHLVGLKVVVVTLSVLALVVLDLEADLELALVVLALEAELELTLVELDLAADLELALVPAGFPAAFVLLGRDFGASVAPFTVAVGPAGGAR</sequence>
<keyword evidence="1" id="KW-0472">Membrane</keyword>
<dbReference type="Proteomes" id="UP001149954">
    <property type="component" value="Unassembled WGS sequence"/>
</dbReference>
<evidence type="ECO:0000256" key="1">
    <source>
        <dbReference type="SAM" id="Phobius"/>
    </source>
</evidence>
<dbReference type="EMBL" id="JAPWDS010000003">
    <property type="protein sequence ID" value="KAJ5503896.1"/>
    <property type="molecule type" value="Genomic_DNA"/>
</dbReference>
<evidence type="ECO:0000313" key="2">
    <source>
        <dbReference type="EMBL" id="KAJ5503896.1"/>
    </source>
</evidence>
<protein>
    <submittedName>
        <fullName evidence="2">Uncharacterized protein</fullName>
    </submittedName>
</protein>
<reference evidence="2" key="1">
    <citation type="submission" date="2022-12" db="EMBL/GenBank/DDBJ databases">
        <authorList>
            <person name="Petersen C."/>
        </authorList>
    </citation>
    <scope>NUCLEOTIDE SEQUENCE</scope>
    <source>
        <strain evidence="2">IBT 29495</strain>
    </source>
</reference>
<proteinExistence type="predicted"/>
<evidence type="ECO:0000313" key="3">
    <source>
        <dbReference type="Proteomes" id="UP001149954"/>
    </source>
</evidence>
<accession>A0A9W9XWD6</accession>
<keyword evidence="3" id="KW-1185">Reference proteome</keyword>
<reference evidence="2" key="2">
    <citation type="journal article" date="2023" name="IMA Fungus">
        <title>Comparative genomic study of the Penicillium genus elucidates a diverse pangenome and 15 lateral gene transfer events.</title>
        <authorList>
            <person name="Petersen C."/>
            <person name="Sorensen T."/>
            <person name="Nielsen M.R."/>
            <person name="Sondergaard T.E."/>
            <person name="Sorensen J.L."/>
            <person name="Fitzpatrick D.A."/>
            <person name="Frisvad J.C."/>
            <person name="Nielsen K.L."/>
        </authorList>
    </citation>
    <scope>NUCLEOTIDE SEQUENCE</scope>
    <source>
        <strain evidence="2">IBT 29495</strain>
    </source>
</reference>
<organism evidence="2 3">
    <name type="scientific">Penicillium fimorum</name>
    <dbReference type="NCBI Taxonomy" id="1882269"/>
    <lineage>
        <taxon>Eukaryota</taxon>
        <taxon>Fungi</taxon>
        <taxon>Dikarya</taxon>
        <taxon>Ascomycota</taxon>
        <taxon>Pezizomycotina</taxon>
        <taxon>Eurotiomycetes</taxon>
        <taxon>Eurotiomycetidae</taxon>
        <taxon>Eurotiales</taxon>
        <taxon>Aspergillaceae</taxon>
        <taxon>Penicillium</taxon>
    </lineage>
</organism>
<dbReference type="AlphaFoldDB" id="A0A9W9XWD6"/>
<keyword evidence="1" id="KW-0812">Transmembrane</keyword>
<keyword evidence="1" id="KW-1133">Transmembrane helix</keyword>
<feature type="transmembrane region" description="Helical" evidence="1">
    <location>
        <begin position="74"/>
        <end position="96"/>
    </location>
</feature>